<dbReference type="SMART" id="SM00342">
    <property type="entry name" value="HTH_ARAC"/>
    <property type="match status" value="1"/>
</dbReference>
<dbReference type="Proteomes" id="UP001262410">
    <property type="component" value="Unassembled WGS sequence"/>
</dbReference>
<dbReference type="PANTHER" id="PTHR11019">
    <property type="entry name" value="HTH-TYPE TRANSCRIPTIONAL REGULATOR NIMR"/>
    <property type="match status" value="1"/>
</dbReference>
<organism evidence="4 5">
    <name type="scientific">Inquilinus ginsengisoli</name>
    <dbReference type="NCBI Taxonomy" id="363840"/>
    <lineage>
        <taxon>Bacteria</taxon>
        <taxon>Pseudomonadati</taxon>
        <taxon>Pseudomonadota</taxon>
        <taxon>Alphaproteobacteria</taxon>
        <taxon>Rhodospirillales</taxon>
        <taxon>Rhodospirillaceae</taxon>
        <taxon>Inquilinus</taxon>
    </lineage>
</organism>
<sequence length="269" mass="30184">MTDAGSPDRRPDLYGDQPDPLSFRTEDYPAGMVWPVVTLPWGKLNYAVRGLMQTTIGGVHYLSPPHYAIWNPPDMPHACQNRDAVRYVSIYVVRELCADLPAEPCTLNLSPLIKAILADFDARKIRVPKSDADLRLAQVLVDQIRLAPRHASYLPVSDDPVLRLVLEALQRDPGDRRSLAEWARITGTTERTLSRHCQRDLGMSFAEWRQRMKLVAALSRLEEGQPVRQVALSLGYGNASAFIAMFHRLTGTTPDQMRKDGTRRDNAAA</sequence>
<dbReference type="PANTHER" id="PTHR11019:SF190">
    <property type="entry name" value="ARAC-FAMILY REGULATORY PROTEIN"/>
    <property type="match status" value="1"/>
</dbReference>
<evidence type="ECO:0000259" key="3">
    <source>
        <dbReference type="PROSITE" id="PS01124"/>
    </source>
</evidence>
<keyword evidence="2" id="KW-0804">Transcription</keyword>
<proteinExistence type="predicted"/>
<dbReference type="CDD" id="cd06124">
    <property type="entry name" value="cupin_NimR-like_N"/>
    <property type="match status" value="1"/>
</dbReference>
<accession>A0ABU1JXH7</accession>
<keyword evidence="5" id="KW-1185">Reference proteome</keyword>
<dbReference type="SUPFAM" id="SSF46689">
    <property type="entry name" value="Homeodomain-like"/>
    <property type="match status" value="1"/>
</dbReference>
<dbReference type="PROSITE" id="PS01124">
    <property type="entry name" value="HTH_ARAC_FAMILY_2"/>
    <property type="match status" value="1"/>
</dbReference>
<evidence type="ECO:0000313" key="4">
    <source>
        <dbReference type="EMBL" id="MDR6292992.1"/>
    </source>
</evidence>
<keyword evidence="1" id="KW-0805">Transcription regulation</keyword>
<dbReference type="InterPro" id="IPR009057">
    <property type="entry name" value="Homeodomain-like_sf"/>
</dbReference>
<dbReference type="Gene3D" id="1.10.10.60">
    <property type="entry name" value="Homeodomain-like"/>
    <property type="match status" value="1"/>
</dbReference>
<dbReference type="EMBL" id="JAVDPW010000010">
    <property type="protein sequence ID" value="MDR6292992.1"/>
    <property type="molecule type" value="Genomic_DNA"/>
</dbReference>
<dbReference type="Pfam" id="PF12833">
    <property type="entry name" value="HTH_18"/>
    <property type="match status" value="1"/>
</dbReference>
<dbReference type="RefSeq" id="WP_309799571.1">
    <property type="nucleotide sequence ID" value="NZ_JAVDPW010000010.1"/>
</dbReference>
<dbReference type="InterPro" id="IPR018060">
    <property type="entry name" value="HTH_AraC"/>
</dbReference>
<reference evidence="4 5" key="1">
    <citation type="submission" date="2023-07" db="EMBL/GenBank/DDBJ databases">
        <title>Sorghum-associated microbial communities from plants grown in Nebraska, USA.</title>
        <authorList>
            <person name="Schachtman D."/>
        </authorList>
    </citation>
    <scope>NUCLEOTIDE SEQUENCE [LARGE SCALE GENOMIC DNA]</scope>
    <source>
        <strain evidence="4 5">584</strain>
    </source>
</reference>
<evidence type="ECO:0000256" key="2">
    <source>
        <dbReference type="ARBA" id="ARBA00023163"/>
    </source>
</evidence>
<dbReference type="InterPro" id="IPR011051">
    <property type="entry name" value="RmlC_Cupin_sf"/>
</dbReference>
<name>A0ABU1JXH7_9PROT</name>
<evidence type="ECO:0000313" key="5">
    <source>
        <dbReference type="Proteomes" id="UP001262410"/>
    </source>
</evidence>
<gene>
    <name evidence="4" type="ORF">E9232_005537</name>
</gene>
<comment type="caution">
    <text evidence="4">The sequence shown here is derived from an EMBL/GenBank/DDBJ whole genome shotgun (WGS) entry which is preliminary data.</text>
</comment>
<feature type="domain" description="HTH araC/xylS-type" evidence="3">
    <location>
        <begin position="159"/>
        <end position="260"/>
    </location>
</feature>
<evidence type="ECO:0000256" key="1">
    <source>
        <dbReference type="ARBA" id="ARBA00023015"/>
    </source>
</evidence>
<protein>
    <submittedName>
        <fullName evidence="4">AraC-like DNA-binding protein</fullName>
    </submittedName>
</protein>
<dbReference type="SUPFAM" id="SSF51182">
    <property type="entry name" value="RmlC-like cupins"/>
    <property type="match status" value="1"/>
</dbReference>